<organism evidence="6 7">
    <name type="scientific">Apostasia shenzhenica</name>
    <dbReference type="NCBI Taxonomy" id="1088818"/>
    <lineage>
        <taxon>Eukaryota</taxon>
        <taxon>Viridiplantae</taxon>
        <taxon>Streptophyta</taxon>
        <taxon>Embryophyta</taxon>
        <taxon>Tracheophyta</taxon>
        <taxon>Spermatophyta</taxon>
        <taxon>Magnoliopsida</taxon>
        <taxon>Liliopsida</taxon>
        <taxon>Asparagales</taxon>
        <taxon>Orchidaceae</taxon>
        <taxon>Apostasioideae</taxon>
        <taxon>Apostasia</taxon>
    </lineage>
</organism>
<reference evidence="6 7" key="1">
    <citation type="journal article" date="2017" name="Nature">
        <title>The Apostasia genome and the evolution of orchids.</title>
        <authorList>
            <person name="Zhang G.Q."/>
            <person name="Liu K.W."/>
            <person name="Li Z."/>
            <person name="Lohaus R."/>
            <person name="Hsiao Y.Y."/>
            <person name="Niu S.C."/>
            <person name="Wang J.Y."/>
            <person name="Lin Y.C."/>
            <person name="Xu Q."/>
            <person name="Chen L.J."/>
            <person name="Yoshida K."/>
            <person name="Fujiwara S."/>
            <person name="Wang Z.W."/>
            <person name="Zhang Y.Q."/>
            <person name="Mitsuda N."/>
            <person name="Wang M."/>
            <person name="Liu G.H."/>
            <person name="Pecoraro L."/>
            <person name="Huang H.X."/>
            <person name="Xiao X.J."/>
            <person name="Lin M."/>
            <person name="Wu X.Y."/>
            <person name="Wu W.L."/>
            <person name="Chen Y.Y."/>
            <person name="Chang S.B."/>
            <person name="Sakamoto S."/>
            <person name="Ohme-Takagi M."/>
            <person name="Yagi M."/>
            <person name="Zeng S.J."/>
            <person name="Shen C.Y."/>
            <person name="Yeh C.M."/>
            <person name="Luo Y.B."/>
            <person name="Tsai W.C."/>
            <person name="Van de Peer Y."/>
            <person name="Liu Z.J."/>
        </authorList>
    </citation>
    <scope>NUCLEOTIDE SEQUENCE [LARGE SCALE GENOMIC DNA]</scope>
    <source>
        <strain evidence="7">cv. Shenzhen</strain>
        <tissue evidence="6">Stem</tissue>
    </source>
</reference>
<dbReference type="Proteomes" id="UP000236161">
    <property type="component" value="Unassembled WGS sequence"/>
</dbReference>
<evidence type="ECO:0000256" key="1">
    <source>
        <dbReference type="ARBA" id="ARBA00022670"/>
    </source>
</evidence>
<keyword evidence="3" id="KW-0064">Aspartyl protease</keyword>
<dbReference type="Pfam" id="PF25597">
    <property type="entry name" value="SH3_retrovirus"/>
    <property type="match status" value="1"/>
</dbReference>
<protein>
    <submittedName>
        <fullName evidence="6">Retrovirus-related Pol polyprotein from transposon TNT 1-94</fullName>
        <ecNumber evidence="6">3.1.13.-</ecNumber>
    </submittedName>
</protein>
<dbReference type="GO" id="GO:0006508">
    <property type="term" value="P:proteolysis"/>
    <property type="evidence" value="ECO:0007669"/>
    <property type="project" value="UniProtKB-KW"/>
</dbReference>
<keyword evidence="2" id="KW-0479">Metal-binding</keyword>
<dbReference type="InterPro" id="IPR013103">
    <property type="entry name" value="RVT_2"/>
</dbReference>
<keyword evidence="1" id="KW-0645">Protease</keyword>
<evidence type="ECO:0000313" key="6">
    <source>
        <dbReference type="EMBL" id="PKA48313.1"/>
    </source>
</evidence>
<keyword evidence="7" id="KW-1185">Reference proteome</keyword>
<dbReference type="SUPFAM" id="SSF56672">
    <property type="entry name" value="DNA/RNA polymerases"/>
    <property type="match status" value="1"/>
</dbReference>
<evidence type="ECO:0000259" key="5">
    <source>
        <dbReference type="PROSITE" id="PS50994"/>
    </source>
</evidence>
<evidence type="ECO:0000256" key="4">
    <source>
        <dbReference type="ARBA" id="ARBA00022801"/>
    </source>
</evidence>
<dbReference type="PANTHER" id="PTHR42648">
    <property type="entry name" value="TRANSPOSASE, PUTATIVE-RELATED"/>
    <property type="match status" value="1"/>
</dbReference>
<dbReference type="PROSITE" id="PS50994">
    <property type="entry name" value="INTEGRASE"/>
    <property type="match status" value="1"/>
</dbReference>
<sequence>MIAEAINAKEAWTILETEYQGTNKVITVNLQNLRRDFENLVMNDSESVQEFSSRVNAVVKKIRTLGEILPEQKVVEKVLRSLPPKFNFVVAAIEESKDLRTYSLNELMGSMRSHEQNIWFLDSGCSNHMTGVKEIFKSLDESIKLQVCLGDSKQIKAEGKGIVSFKGKSGTEKLIHDVLYIPGLKHNLISVGQLVHKGYSIVFHDNKCIIKNMTSNALIMEIPMTKNRMFPIRISVLEHVLVANIQVDSWLWHKRYGHLNFHGLKLLYEKKMVDGLPSIDVMNEVCEGCIYGKHQRSSFPVGKSWRARKPLQLIHADICGPMQTPSLNNSKYFLLFVDDLSRKSWLYFIKQKSEAFSKFLIFKASAEKECGEPIQILRTDRGSEFCSNEFTKFCQLNGIKRQLTASYTPQQNGVAERKNRTIVEMARSMLKAKNLPISFWAEAVATTVHLLNISPTKAVWNSTPYEAWYGVKPNVSNLRVFGCIVYAHVNTEVRQKFDSKSTKCIFIGYSQETKGYRVYNPITKQLYVSRDVIFDENACWDWKPTCFEEAIHREEWKQSMEEEISAINKNKTWALTDLPEGKAAIGLKWVFRVKYNVDGSVHKYKARLVVKGYAQQAGIDYFETFSPVARMETIRTVLSLAAHYNWNVYQFDVKSAFLNGDLFEDVYVEQPQGFIIQGKQDKVYKLKKALYGLKQAPRAWYEKIDSYFCSNGFQRSESEPTLYVKKGGMSHILIVCLYVDDIIYTSSSSTFLNGFKEKMKHEFEMTDLGLLHYFLGLEIKQTSKGIFLSQEKYTSDLLEKFGMRNCNKVETPMNSSEKLQLEDGTSLANSKYFRSLVGGLMYLTHTRPDLLFAVSMVSRFMHKPTKQHLGAAKRILRYIKGTSNYGIWYSQTTNIKLFGFCDSDWAGSLDDRKSTSGFLFTLGSGAISWTSKKQASVALSSSEAEYVAAASACCQAIWIRRILTDLHQPQEEATNIFCDNMGAILMAKNPCQHGRAKHIDIKYHFIREMVSKGAIEMKSCSTHDQVADILTKALPSQKFINFRKCLGVCDFASREDVKSDAKY</sequence>
<dbReference type="CDD" id="cd09272">
    <property type="entry name" value="RNase_HI_RT_Ty1"/>
    <property type="match status" value="1"/>
</dbReference>
<dbReference type="InterPro" id="IPR054722">
    <property type="entry name" value="PolX-like_BBD"/>
</dbReference>
<dbReference type="GO" id="GO:0046872">
    <property type="term" value="F:metal ion binding"/>
    <property type="evidence" value="ECO:0007669"/>
    <property type="project" value="UniProtKB-KW"/>
</dbReference>
<feature type="domain" description="Integrase catalytic" evidence="5">
    <location>
        <begin position="306"/>
        <end position="472"/>
    </location>
</feature>
<dbReference type="Pfam" id="PF07727">
    <property type="entry name" value="RVT_2"/>
    <property type="match status" value="1"/>
</dbReference>
<dbReference type="Pfam" id="PF22936">
    <property type="entry name" value="Pol_BBD"/>
    <property type="match status" value="1"/>
</dbReference>
<dbReference type="SUPFAM" id="SSF53098">
    <property type="entry name" value="Ribonuclease H-like"/>
    <property type="match status" value="1"/>
</dbReference>
<gene>
    <name evidence="6" type="ORF">AXF42_Ash021497</name>
</gene>
<dbReference type="InterPro" id="IPR025724">
    <property type="entry name" value="GAG-pre-integrase_dom"/>
</dbReference>
<dbReference type="GO" id="GO:0015074">
    <property type="term" value="P:DNA integration"/>
    <property type="evidence" value="ECO:0007669"/>
    <property type="project" value="InterPro"/>
</dbReference>
<dbReference type="GO" id="GO:0003676">
    <property type="term" value="F:nucleic acid binding"/>
    <property type="evidence" value="ECO:0007669"/>
    <property type="project" value="InterPro"/>
</dbReference>
<proteinExistence type="predicted"/>
<dbReference type="AlphaFoldDB" id="A0A2H9ZYF2"/>
<dbReference type="InterPro" id="IPR001584">
    <property type="entry name" value="Integrase_cat-core"/>
</dbReference>
<dbReference type="InterPro" id="IPR036397">
    <property type="entry name" value="RNaseH_sf"/>
</dbReference>
<dbReference type="InterPro" id="IPR043502">
    <property type="entry name" value="DNA/RNA_pol_sf"/>
</dbReference>
<dbReference type="Pfam" id="PF14223">
    <property type="entry name" value="Retrotran_gag_2"/>
    <property type="match status" value="1"/>
</dbReference>
<dbReference type="InterPro" id="IPR012337">
    <property type="entry name" value="RNaseH-like_sf"/>
</dbReference>
<dbReference type="InterPro" id="IPR039537">
    <property type="entry name" value="Retrotran_Ty1/copia-like"/>
</dbReference>
<dbReference type="EMBL" id="KZ452640">
    <property type="protein sequence ID" value="PKA48313.1"/>
    <property type="molecule type" value="Genomic_DNA"/>
</dbReference>
<keyword evidence="4 6" id="KW-0378">Hydrolase</keyword>
<dbReference type="Pfam" id="PF00665">
    <property type="entry name" value="rve"/>
    <property type="match status" value="1"/>
</dbReference>
<dbReference type="GO" id="GO:0004190">
    <property type="term" value="F:aspartic-type endopeptidase activity"/>
    <property type="evidence" value="ECO:0007669"/>
    <property type="project" value="UniProtKB-KW"/>
</dbReference>
<dbReference type="Gene3D" id="3.30.420.10">
    <property type="entry name" value="Ribonuclease H-like superfamily/Ribonuclease H"/>
    <property type="match status" value="1"/>
</dbReference>
<dbReference type="OrthoDB" id="783026at2759"/>
<evidence type="ECO:0000313" key="7">
    <source>
        <dbReference type="Proteomes" id="UP000236161"/>
    </source>
</evidence>
<dbReference type="EC" id="3.1.13.-" evidence="6"/>
<name>A0A2H9ZYF2_9ASPA</name>
<dbReference type="PANTHER" id="PTHR42648:SF18">
    <property type="entry name" value="RETROTRANSPOSON, UNCLASSIFIED-LIKE PROTEIN"/>
    <property type="match status" value="1"/>
</dbReference>
<evidence type="ECO:0000256" key="2">
    <source>
        <dbReference type="ARBA" id="ARBA00022723"/>
    </source>
</evidence>
<evidence type="ECO:0000256" key="3">
    <source>
        <dbReference type="ARBA" id="ARBA00022750"/>
    </source>
</evidence>
<dbReference type="Pfam" id="PF13976">
    <property type="entry name" value="gag_pre-integrs"/>
    <property type="match status" value="1"/>
</dbReference>
<accession>A0A2H9ZYF2</accession>
<dbReference type="InterPro" id="IPR057670">
    <property type="entry name" value="SH3_retrovirus"/>
</dbReference>